<dbReference type="InterPro" id="IPR051387">
    <property type="entry name" value="BAF"/>
</dbReference>
<dbReference type="SUPFAM" id="SSF47798">
    <property type="entry name" value="Barrier-to-autointegration factor, BAF"/>
    <property type="match status" value="1"/>
</dbReference>
<dbReference type="OrthoDB" id="9997163at2759"/>
<dbReference type="OMA" id="TEWCDAF"/>
<keyword evidence="2" id="KW-0539">Nucleus</keyword>
<name>Q4S2N2_TETNG</name>
<dbReference type="PANTHER" id="PTHR47507:SF2">
    <property type="entry name" value="BARRIER-TO-AUTOINTEGRATION FACTOR-LIKE PROTEIN"/>
    <property type="match status" value="1"/>
</dbReference>
<evidence type="ECO:0000313" key="5">
    <source>
        <dbReference type="EMBL" id="CAG05100.1"/>
    </source>
</evidence>
<gene>
    <name evidence="5" type="ORF">GSTENG00025011001</name>
</gene>
<dbReference type="EMBL" id="CAAE01014760">
    <property type="protein sequence ID" value="CAG05100.1"/>
    <property type="molecule type" value="Genomic_DNA"/>
</dbReference>
<dbReference type="STRING" id="99883.ENSTNIP00000016358"/>
<dbReference type="Ensembl" id="ENSTNIT00000016571.1">
    <property type="protein sequence ID" value="ENSTNIP00000016358.1"/>
    <property type="gene ID" value="ENSTNIG00000013367.1"/>
</dbReference>
<dbReference type="AlphaFoldDB" id="Q4S2N2"/>
<sequence length="90" mass="9932">MSTTSQKHRNFVGEPMGDKPVTALSGIGEVLGRSLEHKGFDKAYVVLGQFLLLKKDVELFTEWLKDVSGANVRQAGSCAQCLKEWCDAFL</sequence>
<dbReference type="SMART" id="SM01023">
    <property type="entry name" value="BAF"/>
    <property type="match status" value="1"/>
</dbReference>
<evidence type="ECO:0000313" key="7">
    <source>
        <dbReference type="Proteomes" id="UP000007303"/>
    </source>
</evidence>
<proteinExistence type="predicted"/>
<keyword evidence="7" id="KW-1185">Reference proteome</keyword>
<dbReference type="GO" id="GO:0000793">
    <property type="term" value="C:condensed chromosome"/>
    <property type="evidence" value="ECO:0007669"/>
    <property type="project" value="TreeGrafter"/>
</dbReference>
<comment type="subcellular location">
    <subcellularLocation>
        <location evidence="1">Nucleus</location>
    </subcellularLocation>
</comment>
<dbReference type="GO" id="GO:0005634">
    <property type="term" value="C:nucleus"/>
    <property type="evidence" value="ECO:0007669"/>
    <property type="project" value="UniProtKB-SubCell"/>
</dbReference>
<dbReference type="GO" id="GO:0003677">
    <property type="term" value="F:DNA binding"/>
    <property type="evidence" value="ECO:0007669"/>
    <property type="project" value="InterPro"/>
</dbReference>
<reference evidence="5" key="2">
    <citation type="submission" date="2004-02" db="EMBL/GenBank/DDBJ databases">
        <authorList>
            <consortium name="Genoscope"/>
            <consortium name="Whitehead Institute Centre for Genome Research"/>
        </authorList>
    </citation>
    <scope>NUCLEOTIDE SEQUENCE</scope>
</reference>
<protein>
    <recommendedName>
        <fullName evidence="3">Barrier-to-autointegration factor-like protein</fullName>
    </recommendedName>
    <alternativeName>
        <fullName evidence="4">Barrier-to-autointegration factor 2</fullName>
    </alternativeName>
</protein>
<evidence type="ECO:0000256" key="3">
    <source>
        <dbReference type="ARBA" id="ARBA00074730"/>
    </source>
</evidence>
<reference evidence="5 7" key="1">
    <citation type="journal article" date="2004" name="Nature">
        <title>Genome duplication in the teleost fish Tetraodon nigroviridis reveals the early vertebrate proto-karyotype.</title>
        <authorList>
            <person name="Jaillon O."/>
            <person name="Aury J.-M."/>
            <person name="Brunet F."/>
            <person name="Petit J.-L."/>
            <person name="Stange-Thomann N."/>
            <person name="Mauceli E."/>
            <person name="Bouneau L."/>
            <person name="Fischer C."/>
            <person name="Ozouf-Costaz C."/>
            <person name="Bernot A."/>
            <person name="Nicaud S."/>
            <person name="Jaffe D."/>
            <person name="Fisher S."/>
            <person name="Lutfalla G."/>
            <person name="Dossat C."/>
            <person name="Segurens B."/>
            <person name="Dasilva C."/>
            <person name="Salanoubat M."/>
            <person name="Levy M."/>
            <person name="Boudet N."/>
            <person name="Castellano S."/>
            <person name="Anthouard V."/>
            <person name="Jubin C."/>
            <person name="Castelli V."/>
            <person name="Katinka M."/>
            <person name="Vacherie B."/>
            <person name="Biemont C."/>
            <person name="Skalli Z."/>
            <person name="Cattolico L."/>
            <person name="Poulain J."/>
            <person name="De Berardinis V."/>
            <person name="Cruaud C."/>
            <person name="Duprat S."/>
            <person name="Brottier P."/>
            <person name="Coutanceau J.-P."/>
            <person name="Gouzy J."/>
            <person name="Parra G."/>
            <person name="Lardier G."/>
            <person name="Chapple C."/>
            <person name="McKernan K.J."/>
            <person name="McEwan P."/>
            <person name="Bosak S."/>
            <person name="Kellis M."/>
            <person name="Volff J.-N."/>
            <person name="Guigo R."/>
            <person name="Zody M.C."/>
            <person name="Mesirov J."/>
            <person name="Lindblad-Toh K."/>
            <person name="Birren B."/>
            <person name="Nusbaum C."/>
            <person name="Kahn D."/>
            <person name="Robinson-Rechavi M."/>
            <person name="Laudet V."/>
            <person name="Schachter V."/>
            <person name="Quetier F."/>
            <person name="Saurin W."/>
            <person name="Scarpelli C."/>
            <person name="Wincker P."/>
            <person name="Lander E.S."/>
            <person name="Weissenbach J."/>
            <person name="Roest Crollius H."/>
        </authorList>
    </citation>
    <scope>NUCLEOTIDE SEQUENCE [LARGE SCALE GENOMIC DNA]</scope>
</reference>
<dbReference type="InterPro" id="IPR036617">
    <property type="entry name" value="BAF_sf"/>
</dbReference>
<accession>Q4S2N2</accession>
<dbReference type="GeneTree" id="ENSGT00390000018613"/>
<dbReference type="Proteomes" id="UP000007303">
    <property type="component" value="Unassembled WGS sequence"/>
</dbReference>
<evidence type="ECO:0000313" key="6">
    <source>
        <dbReference type="Ensembl" id="ENSTNIP00000016358.1"/>
    </source>
</evidence>
<evidence type="ECO:0000256" key="2">
    <source>
        <dbReference type="ARBA" id="ARBA00023242"/>
    </source>
</evidence>
<reference evidence="6" key="3">
    <citation type="submission" date="2025-05" db="UniProtKB">
        <authorList>
            <consortium name="Ensembl"/>
        </authorList>
    </citation>
    <scope>IDENTIFICATION</scope>
</reference>
<dbReference type="Pfam" id="PF02961">
    <property type="entry name" value="SAM_BAF"/>
    <property type="match status" value="1"/>
</dbReference>
<dbReference type="PANTHER" id="PTHR47507">
    <property type="entry name" value="BARRIER TO AUTOINTEGRATION FACTOR 2"/>
    <property type="match status" value="1"/>
</dbReference>
<dbReference type="FunFam" id="1.10.150.40:FF:000002">
    <property type="entry name" value="Barrier to autointegration factor 2"/>
    <property type="match status" value="1"/>
</dbReference>
<evidence type="ECO:0000256" key="4">
    <source>
        <dbReference type="ARBA" id="ARBA00079764"/>
    </source>
</evidence>
<organism evidence="5">
    <name type="scientific">Tetraodon nigroviridis</name>
    <name type="common">Spotted green pufferfish</name>
    <name type="synonym">Chelonodon nigroviridis</name>
    <dbReference type="NCBI Taxonomy" id="99883"/>
    <lineage>
        <taxon>Eukaryota</taxon>
        <taxon>Metazoa</taxon>
        <taxon>Chordata</taxon>
        <taxon>Craniata</taxon>
        <taxon>Vertebrata</taxon>
        <taxon>Euteleostomi</taxon>
        <taxon>Actinopterygii</taxon>
        <taxon>Neopterygii</taxon>
        <taxon>Teleostei</taxon>
        <taxon>Neoteleostei</taxon>
        <taxon>Acanthomorphata</taxon>
        <taxon>Eupercaria</taxon>
        <taxon>Tetraodontiformes</taxon>
        <taxon>Tetradontoidea</taxon>
        <taxon>Tetraodontidae</taxon>
        <taxon>Tetraodon</taxon>
    </lineage>
</organism>
<evidence type="ECO:0000256" key="1">
    <source>
        <dbReference type="ARBA" id="ARBA00004123"/>
    </source>
</evidence>
<dbReference type="KEGG" id="tng:GSTEN00025011G001"/>
<dbReference type="GO" id="GO:0051276">
    <property type="term" value="P:chromosome organization"/>
    <property type="evidence" value="ECO:0007669"/>
    <property type="project" value="TreeGrafter"/>
</dbReference>
<dbReference type="InterPro" id="IPR004122">
    <property type="entry name" value="BAF_prot"/>
</dbReference>
<dbReference type="HOGENOM" id="CLU_167806_0_0_1"/>
<dbReference type="Gene3D" id="1.10.150.40">
    <property type="entry name" value="Barrier-to-autointegration factor, BAF"/>
    <property type="match status" value="1"/>
</dbReference>